<feature type="domain" description="SF4 helicase" evidence="1">
    <location>
        <begin position="148"/>
        <end position="395"/>
    </location>
</feature>
<dbReference type="InterPro" id="IPR027417">
    <property type="entry name" value="P-loop_NTPase"/>
</dbReference>
<dbReference type="AlphaFoldDB" id="A0A7X2NRA8"/>
<protein>
    <recommendedName>
        <fullName evidence="1">SF4 helicase domain-containing protein</fullName>
    </recommendedName>
</protein>
<dbReference type="InterPro" id="IPR007694">
    <property type="entry name" value="DNA_helicase_DnaB-like_C"/>
</dbReference>
<accession>A0A7X2NRA8</accession>
<dbReference type="Pfam" id="PF03796">
    <property type="entry name" value="DnaB_C"/>
    <property type="match status" value="1"/>
</dbReference>
<dbReference type="GO" id="GO:0005829">
    <property type="term" value="C:cytosol"/>
    <property type="evidence" value="ECO:0007669"/>
    <property type="project" value="TreeGrafter"/>
</dbReference>
<evidence type="ECO:0000259" key="1">
    <source>
        <dbReference type="PROSITE" id="PS51199"/>
    </source>
</evidence>
<dbReference type="PANTHER" id="PTHR30153">
    <property type="entry name" value="REPLICATIVE DNA HELICASE DNAB"/>
    <property type="match status" value="1"/>
</dbReference>
<dbReference type="GO" id="GO:0005524">
    <property type="term" value="F:ATP binding"/>
    <property type="evidence" value="ECO:0007669"/>
    <property type="project" value="InterPro"/>
</dbReference>
<name>A0A7X2NRA8_9FIRM</name>
<dbReference type="GO" id="GO:0006260">
    <property type="term" value="P:DNA replication"/>
    <property type="evidence" value="ECO:0007669"/>
    <property type="project" value="InterPro"/>
</dbReference>
<dbReference type="EMBL" id="VUMN01000002">
    <property type="protein sequence ID" value="MSS57623.1"/>
    <property type="molecule type" value="Genomic_DNA"/>
</dbReference>
<comment type="caution">
    <text evidence="2">The sequence shown here is derived from an EMBL/GenBank/DDBJ whole genome shotgun (WGS) entry which is preliminary data.</text>
</comment>
<dbReference type="SUPFAM" id="SSF52540">
    <property type="entry name" value="P-loop containing nucleoside triphosphate hydrolases"/>
    <property type="match status" value="1"/>
</dbReference>
<gene>
    <name evidence="2" type="ORF">FYJ51_01695</name>
</gene>
<evidence type="ECO:0000313" key="3">
    <source>
        <dbReference type="Proteomes" id="UP000461880"/>
    </source>
</evidence>
<dbReference type="GO" id="GO:0003678">
    <property type="term" value="F:DNA helicase activity"/>
    <property type="evidence" value="ECO:0007669"/>
    <property type="project" value="InterPro"/>
</dbReference>
<organism evidence="2 3">
    <name type="scientific">Stecheria intestinalis</name>
    <dbReference type="NCBI Taxonomy" id="2606630"/>
    <lineage>
        <taxon>Bacteria</taxon>
        <taxon>Bacillati</taxon>
        <taxon>Bacillota</taxon>
        <taxon>Erysipelotrichia</taxon>
        <taxon>Erysipelotrichales</taxon>
        <taxon>Erysipelotrichaceae</taxon>
        <taxon>Stecheria</taxon>
    </lineage>
</organism>
<evidence type="ECO:0000313" key="2">
    <source>
        <dbReference type="EMBL" id="MSS57623.1"/>
    </source>
</evidence>
<sequence length="395" mass="45458">MPMQVSQEASFNQAWIISTIFLRNAYIPKLSIRPEMMDYPYSKFLQLCIKSYEQKQYLDLDYVLQNLNPQESSDFLGVLQACPNDAYPAFVHYEKSVYESYIKRTIDKECERWKNGEISLDEFRRELDLPAAYDTDVLNFDDLKNTLTTEQRALKLVGYTNIRNMANLKETDLLVIGACTGKGKSALALNLLEDLSRNYPCTYINMEMGVASVHKRMIAIHTGIPIDELERFKYLPPVRQDEILKASKFINERHITLVNSSQNINSIREIISSHNNEHHVIFVDHIGLIRSPGNSLYERMTYTAKELRKMSLDYNATIIALCQLSRQAAQQKKPDLNMLRDSGEIEQSATKVMLLYSEDTGSGEKYYIDIAKNRDGRTGTIPITFTKNNQKIIDD</sequence>
<dbReference type="PANTHER" id="PTHR30153:SF2">
    <property type="entry name" value="REPLICATIVE DNA HELICASE"/>
    <property type="match status" value="1"/>
</dbReference>
<dbReference type="PROSITE" id="PS51199">
    <property type="entry name" value="SF4_HELICASE"/>
    <property type="match status" value="1"/>
</dbReference>
<dbReference type="Gene3D" id="3.40.50.300">
    <property type="entry name" value="P-loop containing nucleotide triphosphate hydrolases"/>
    <property type="match status" value="1"/>
</dbReference>
<reference evidence="2 3" key="1">
    <citation type="submission" date="2019-08" db="EMBL/GenBank/DDBJ databases">
        <title>In-depth cultivation of the pig gut microbiome towards novel bacterial diversity and tailored functional studies.</title>
        <authorList>
            <person name="Wylensek D."/>
            <person name="Hitch T.C.A."/>
            <person name="Clavel T."/>
        </authorList>
    </citation>
    <scope>NUCLEOTIDE SEQUENCE [LARGE SCALE GENOMIC DNA]</scope>
    <source>
        <strain evidence="2 3">Oil+RF-744-GAM-WT-6</strain>
    </source>
</reference>
<keyword evidence="3" id="KW-1185">Reference proteome</keyword>
<dbReference type="Proteomes" id="UP000461880">
    <property type="component" value="Unassembled WGS sequence"/>
</dbReference>
<proteinExistence type="predicted"/>